<accession>A0ABP4S8K7</accession>
<dbReference type="Pfam" id="PF00583">
    <property type="entry name" value="Acetyltransf_1"/>
    <property type="match status" value="1"/>
</dbReference>
<keyword evidence="5" id="KW-1185">Reference proteome</keyword>
<dbReference type="PROSITE" id="PS51186">
    <property type="entry name" value="GNAT"/>
    <property type="match status" value="1"/>
</dbReference>
<evidence type="ECO:0000313" key="5">
    <source>
        <dbReference type="Proteomes" id="UP001499947"/>
    </source>
</evidence>
<evidence type="ECO:0000256" key="1">
    <source>
        <dbReference type="ARBA" id="ARBA00022679"/>
    </source>
</evidence>
<protein>
    <submittedName>
        <fullName evidence="4">GNAT family N-acetyltransferase</fullName>
    </submittedName>
</protein>
<dbReference type="Proteomes" id="UP001499947">
    <property type="component" value="Unassembled WGS sequence"/>
</dbReference>
<proteinExistence type="predicted"/>
<dbReference type="PANTHER" id="PTHR43877">
    <property type="entry name" value="AMINOALKYLPHOSPHONATE N-ACETYLTRANSFERASE-RELATED-RELATED"/>
    <property type="match status" value="1"/>
</dbReference>
<organism evidence="4 5">
    <name type="scientific">Streptomyces yatensis</name>
    <dbReference type="NCBI Taxonomy" id="155177"/>
    <lineage>
        <taxon>Bacteria</taxon>
        <taxon>Bacillati</taxon>
        <taxon>Actinomycetota</taxon>
        <taxon>Actinomycetes</taxon>
        <taxon>Kitasatosporales</taxon>
        <taxon>Streptomycetaceae</taxon>
        <taxon>Streptomyces</taxon>
        <taxon>Streptomyces violaceusniger group</taxon>
    </lineage>
</organism>
<name>A0ABP4S8K7_9ACTN</name>
<dbReference type="InterPro" id="IPR016181">
    <property type="entry name" value="Acyl_CoA_acyltransferase"/>
</dbReference>
<dbReference type="EMBL" id="BAAALR010000007">
    <property type="protein sequence ID" value="GAA1669090.1"/>
    <property type="molecule type" value="Genomic_DNA"/>
</dbReference>
<feature type="domain" description="N-acetyltransferase" evidence="3">
    <location>
        <begin position="127"/>
        <end position="255"/>
    </location>
</feature>
<dbReference type="Gene3D" id="3.40.630.30">
    <property type="match status" value="1"/>
</dbReference>
<dbReference type="SUPFAM" id="SSF55729">
    <property type="entry name" value="Acyl-CoA N-acyltransferases (Nat)"/>
    <property type="match status" value="1"/>
</dbReference>
<keyword evidence="1" id="KW-0808">Transferase</keyword>
<evidence type="ECO:0000259" key="3">
    <source>
        <dbReference type="PROSITE" id="PS51186"/>
    </source>
</evidence>
<gene>
    <name evidence="4" type="ORF">GCM10009680_05900</name>
</gene>
<evidence type="ECO:0000313" key="4">
    <source>
        <dbReference type="EMBL" id="GAA1669090.1"/>
    </source>
</evidence>
<dbReference type="RefSeq" id="WP_211125793.1">
    <property type="nucleotide sequence ID" value="NZ_BAAALR010000007.1"/>
</dbReference>
<dbReference type="InterPro" id="IPR050832">
    <property type="entry name" value="Bact_Acetyltransf"/>
</dbReference>
<sequence length="255" mass="26877">MGTDVQSFAVANLRRRPVLVEAGGFVAGFDPSTTSPYINYATPLPGTRPTARDVKELIEAFRVRDLKPRLEFAPDAAPDVEPALREAGFTVEAVHAYLVCTPDTLTLPQDAEAGPTAVPVAVPSTDEDYRAIDAALSEAFAGEFASSPEGAARLRRIQEDGGAVRFVRAPDGGCAGGATCSAPAVGTAELAGVGTRPAFRGQGIAAAVTAALTETMFARGAQSVWLEYSGDGSRRVYERVGYQPRGTRLYMSLEH</sequence>
<dbReference type="InterPro" id="IPR000182">
    <property type="entry name" value="GNAT_dom"/>
</dbReference>
<dbReference type="CDD" id="cd04301">
    <property type="entry name" value="NAT_SF"/>
    <property type="match status" value="1"/>
</dbReference>
<keyword evidence="2" id="KW-0012">Acyltransferase</keyword>
<evidence type="ECO:0000256" key="2">
    <source>
        <dbReference type="ARBA" id="ARBA00023315"/>
    </source>
</evidence>
<reference evidence="5" key="1">
    <citation type="journal article" date="2019" name="Int. J. Syst. Evol. Microbiol.">
        <title>The Global Catalogue of Microorganisms (GCM) 10K type strain sequencing project: providing services to taxonomists for standard genome sequencing and annotation.</title>
        <authorList>
            <consortium name="The Broad Institute Genomics Platform"/>
            <consortium name="The Broad Institute Genome Sequencing Center for Infectious Disease"/>
            <person name="Wu L."/>
            <person name="Ma J."/>
        </authorList>
    </citation>
    <scope>NUCLEOTIDE SEQUENCE [LARGE SCALE GENOMIC DNA]</scope>
    <source>
        <strain evidence="5">JCM 13244</strain>
    </source>
</reference>
<comment type="caution">
    <text evidence="4">The sequence shown here is derived from an EMBL/GenBank/DDBJ whole genome shotgun (WGS) entry which is preliminary data.</text>
</comment>